<feature type="binding site" evidence="10">
    <location>
        <position position="1344"/>
    </location>
    <ligand>
        <name>Zn(2+)</name>
        <dbReference type="ChEBI" id="CHEBI:29105"/>
        <note>catalytic</note>
    </ligand>
</feature>
<keyword evidence="12" id="KW-0812">Transmembrane</keyword>
<feature type="binding site" evidence="9">
    <location>
        <position position="1270"/>
    </location>
    <ligand>
        <name>substrate</name>
    </ligand>
</feature>
<keyword evidence="4 10" id="KW-0479">Metal-binding</keyword>
<reference evidence="14 15" key="1">
    <citation type="journal article" date="2024" name="Nat. Commun.">
        <title>Phylogenomics reveals the evolutionary origins of lichenization in chlorophyte algae.</title>
        <authorList>
            <person name="Puginier C."/>
            <person name="Libourel C."/>
            <person name="Otte J."/>
            <person name="Skaloud P."/>
            <person name="Haon M."/>
            <person name="Grisel S."/>
            <person name="Petersen M."/>
            <person name="Berrin J.G."/>
            <person name="Delaux P.M."/>
            <person name="Dal Grande F."/>
            <person name="Keller J."/>
        </authorList>
    </citation>
    <scope>NUCLEOTIDE SEQUENCE [LARGE SCALE GENOMIC DNA]</scope>
    <source>
        <strain evidence="14 15">SAG 2036</strain>
    </source>
</reference>
<dbReference type="Gene3D" id="3.60.40.10">
    <property type="entry name" value="PPM-type phosphatase domain"/>
    <property type="match status" value="1"/>
</dbReference>
<dbReference type="PROSITE" id="PS51746">
    <property type="entry name" value="PPM_2"/>
    <property type="match status" value="1"/>
</dbReference>
<comment type="cofactor">
    <cofactor evidence="10">
        <name>Zn(2+)</name>
        <dbReference type="ChEBI" id="CHEBI:29105"/>
    </cofactor>
    <text evidence="10">Binds 1 zinc ion per subunit.</text>
</comment>
<feature type="binding site" evidence="10">
    <location>
        <position position="1267"/>
    </location>
    <ligand>
        <name>Zn(2+)</name>
        <dbReference type="ChEBI" id="CHEBI:29105"/>
        <note>catalytic</note>
    </ligand>
</feature>
<dbReference type="PANTHER" id="PTHR11359">
    <property type="entry name" value="AMP DEAMINASE"/>
    <property type="match status" value="1"/>
</dbReference>
<evidence type="ECO:0000256" key="4">
    <source>
        <dbReference type="ARBA" id="ARBA00022723"/>
    </source>
</evidence>
<dbReference type="Gene3D" id="3.20.20.140">
    <property type="entry name" value="Metal-dependent hydrolases"/>
    <property type="match status" value="1"/>
</dbReference>
<feature type="transmembrane region" description="Helical" evidence="12">
    <location>
        <begin position="123"/>
        <end position="144"/>
    </location>
</feature>
<evidence type="ECO:0000256" key="3">
    <source>
        <dbReference type="ARBA" id="ARBA00012775"/>
    </source>
</evidence>
<dbReference type="InterPro" id="IPR036457">
    <property type="entry name" value="PPM-type-like_dom_sf"/>
</dbReference>
<dbReference type="SMART" id="SM00332">
    <property type="entry name" value="PP2Cc"/>
    <property type="match status" value="1"/>
</dbReference>
<feature type="compositionally biased region" description="Basic residues" evidence="11">
    <location>
        <begin position="709"/>
        <end position="718"/>
    </location>
</feature>
<evidence type="ECO:0000256" key="12">
    <source>
        <dbReference type="SAM" id="Phobius"/>
    </source>
</evidence>
<feature type="region of interest" description="Disordered" evidence="11">
    <location>
        <begin position="147"/>
        <end position="181"/>
    </location>
</feature>
<feature type="compositionally biased region" description="Low complexity" evidence="11">
    <location>
        <begin position="162"/>
        <end position="177"/>
    </location>
</feature>
<feature type="compositionally biased region" description="Polar residues" evidence="11">
    <location>
        <begin position="690"/>
        <end position="701"/>
    </location>
</feature>
<feature type="binding site" evidence="10">
    <location>
        <position position="999"/>
    </location>
    <ligand>
        <name>Zn(2+)</name>
        <dbReference type="ChEBI" id="CHEBI:29105"/>
        <note>catalytic</note>
    </ligand>
</feature>
<evidence type="ECO:0000256" key="7">
    <source>
        <dbReference type="ARBA" id="ARBA00023080"/>
    </source>
</evidence>
<evidence type="ECO:0000313" key="14">
    <source>
        <dbReference type="EMBL" id="KAK9788842.1"/>
    </source>
</evidence>
<dbReference type="SMART" id="SM00331">
    <property type="entry name" value="PP2C_SIG"/>
    <property type="match status" value="1"/>
</dbReference>
<dbReference type="SUPFAM" id="SSF81606">
    <property type="entry name" value="PP2C-like"/>
    <property type="match status" value="1"/>
</dbReference>
<feature type="binding site" evidence="9">
    <location>
        <position position="1001"/>
    </location>
    <ligand>
        <name>substrate</name>
    </ligand>
</feature>
<keyword evidence="7" id="KW-0546">Nucleotide metabolism</keyword>
<dbReference type="NCBIfam" id="TIGR01429">
    <property type="entry name" value="AMP_deaminase"/>
    <property type="match status" value="1"/>
</dbReference>
<dbReference type="InterPro" id="IPR006650">
    <property type="entry name" value="A/AMP_deam_AS"/>
</dbReference>
<feature type="region of interest" description="Disordered" evidence="11">
    <location>
        <begin position="683"/>
        <end position="780"/>
    </location>
</feature>
<dbReference type="GO" id="GO:0046872">
    <property type="term" value="F:metal ion binding"/>
    <property type="evidence" value="ECO:0007669"/>
    <property type="project" value="UniProtKB-KW"/>
</dbReference>
<evidence type="ECO:0000313" key="15">
    <source>
        <dbReference type="Proteomes" id="UP001465755"/>
    </source>
</evidence>
<feature type="domain" description="PPM-type phosphatase" evidence="13">
    <location>
        <begin position="410"/>
        <end position="638"/>
    </location>
</feature>
<dbReference type="GO" id="GO:0005829">
    <property type="term" value="C:cytosol"/>
    <property type="evidence" value="ECO:0007669"/>
    <property type="project" value="TreeGrafter"/>
</dbReference>
<name>A0AAW1NP32_9CHLO</name>
<keyword evidence="15" id="KW-1185">Reference proteome</keyword>
<dbReference type="FunFam" id="4.10.800.20:FF:000001">
    <property type="entry name" value="AMP deaminase"/>
    <property type="match status" value="1"/>
</dbReference>
<dbReference type="EMBL" id="JALJOQ010000219">
    <property type="protein sequence ID" value="KAK9788842.1"/>
    <property type="molecule type" value="Genomic_DNA"/>
</dbReference>
<dbReference type="Pfam" id="PF19326">
    <property type="entry name" value="AMP_deaminase"/>
    <property type="match status" value="1"/>
</dbReference>
<evidence type="ECO:0000256" key="1">
    <source>
        <dbReference type="ARBA" id="ARBA00004955"/>
    </source>
</evidence>
<feature type="compositionally biased region" description="Polar residues" evidence="11">
    <location>
        <begin position="237"/>
        <end position="251"/>
    </location>
</feature>
<evidence type="ECO:0000256" key="8">
    <source>
        <dbReference type="PIRSR" id="PIRSR606329-1"/>
    </source>
</evidence>
<comment type="pathway">
    <text evidence="1">Purine metabolism; IMP biosynthesis via salvage pathway; IMP from AMP: step 1/1.</text>
</comment>
<evidence type="ECO:0000256" key="2">
    <source>
        <dbReference type="ARBA" id="ARBA00006676"/>
    </source>
</evidence>
<feature type="binding site" evidence="9">
    <location>
        <begin position="1345"/>
        <end position="1348"/>
    </location>
    <ligand>
        <name>substrate</name>
    </ligand>
</feature>
<sequence>MQTIVAPPWVQAPLRCCGPGLRANVRTKAPCKVARALQQPFDRACHKAGKEPSATDAAQAQQQIATAFNALLLAYCWQSFCQPARAAPSVAYGELALLEGRQQQASSSTARPESIRQRHVHGLLPILGAAVIVAALSVFAWRGWKGTPQEPRPAQRQGTSVPQAASTAAPAAPAAPAEAEEPVLEAPALLDRSQAQEWPGLPPMISNRPDQPQKVETVAEAPSPQVAPPSTPELPAQSEQAEPTFAATSTPVEELQEAALQPPEPDQEQAETAARLEEEAKAARPDISVLETSDDLPGPGKVLPADDPGAGRPSIRASIGLDQAALDAALRDAGAGTPASEDALLPPEATMAEVEAAALVPAMQDISADTSLAVGDVALGPEADARPEGPQLSIERSKEAGAVLRMAAGGVTLGHPGKKDARGEDAFFVCDSGLGAVGVADGVGGWGEEGIDAGDFSRLLMRTAAHIVEQGFEREQAMEARDVLDQAHRHTKGLEGSTTACIGLMLPSGVLQVVNLGDSGFRIFRDAQCVFESEAQLHAFNMPAQMAAYDCPEDYDTADDAVVYEVDLEGGDLIVFATDGLFDNMWNDEIEGHIASHFKGSDGVAHRGDLRQLARRLAVAAQTNAARDDFRSPFAVERARSGKSDRSGTSWLPFAGGLLVGGAAGAALFYAGYVSAAAQKPAGTSERESSSTAAGPSTGPSTDRADHRRPIHGFAHRTRTQEEEDLDATRPRPVSRGEGSDLVPRQNGMDGYHSQAHLASGPALSSSPPQFGDHKQMVKRDSQGHLVNPMAHTLVPPIYPPAASLMHPPPAHTLVTASDMAWEGKIIEEAAIHDQYCRVITPEPAISEENEDVCALLKQCLDMRSRWLWKPALSPVERAAEGEVATLSEALPDPLGWRPLPRSQHAYEMVDGVVRVWEDDTRQVQLFAPPGDSFDFFSDMHRVLKIASKGPVKTLCHHRLMLQEQKFNLHVRLNADKEFLAQKTAPHRDFYNVRKVDTHVHHSACMHQKHLLRFIKSKLRKEPHEVVIFRDGKYLTLQEVFESLSLTGYDLNVDGLDMHADKNTFHRFDRFNLKYNPFGQSRLREIFIKQDNLLHGRFLAELTHEVLTDLAASKYQHAEYRISIYGRKRVEWDILAAWICQHNLDSDNVLWLIQIPRLYDVYKGQGIIDNFEQLLENIFTPLFEVTLDPASHPQLHMFLNKVVGFDMVDDESKPERRPSKHMQSPRAWDLKHNPAYSYYAFYTYANLYTLNKLRESRGLNTFALRPHAGEAGDSDHLVSALLLCENIAHGINLRKSPPLQYLFLLAQIGLCMSPLSNNSLFLDYHRNPFPAFFARGLSVSLSTDDPLQIHLTKEPLVEEYSVAAQVWKLSATDLCEIARNSVLHSGFPHQVKKHWVSSTYWRPGPMGNDIHKTNVPNLRMRFRYDCLQDELALVHDGARAHDARQAALAAAHHEHYLEA</sequence>
<dbReference type="EC" id="3.5.4.6" evidence="3"/>
<gene>
    <name evidence="14" type="ORF">WJX73_002171</name>
</gene>
<dbReference type="SUPFAM" id="SSF51556">
    <property type="entry name" value="Metallo-dependent hydrolases"/>
    <property type="match status" value="1"/>
</dbReference>
<evidence type="ECO:0000256" key="6">
    <source>
        <dbReference type="ARBA" id="ARBA00022833"/>
    </source>
</evidence>
<comment type="similarity">
    <text evidence="2">Belongs to the metallo-dependent hydrolases superfamily. Adenosine and AMP deaminases family.</text>
</comment>
<dbReference type="InterPro" id="IPR001932">
    <property type="entry name" value="PPM-type_phosphatase-like_dom"/>
</dbReference>
<evidence type="ECO:0000256" key="5">
    <source>
        <dbReference type="ARBA" id="ARBA00022801"/>
    </source>
</evidence>
<organism evidence="14 15">
    <name type="scientific">Symbiochloris irregularis</name>
    <dbReference type="NCBI Taxonomy" id="706552"/>
    <lineage>
        <taxon>Eukaryota</taxon>
        <taxon>Viridiplantae</taxon>
        <taxon>Chlorophyta</taxon>
        <taxon>core chlorophytes</taxon>
        <taxon>Trebouxiophyceae</taxon>
        <taxon>Trebouxiales</taxon>
        <taxon>Trebouxiaceae</taxon>
        <taxon>Symbiochloris</taxon>
    </lineage>
</organism>
<keyword evidence="6 10" id="KW-0862">Zinc</keyword>
<feature type="compositionally biased region" description="Basic and acidic residues" evidence="11">
    <location>
        <begin position="274"/>
        <end position="284"/>
    </location>
</feature>
<evidence type="ECO:0000256" key="10">
    <source>
        <dbReference type="PIRSR" id="PIRSR606329-3"/>
    </source>
</evidence>
<dbReference type="Proteomes" id="UP001465755">
    <property type="component" value="Unassembled WGS sequence"/>
</dbReference>
<dbReference type="Pfam" id="PF07228">
    <property type="entry name" value="SpoIIE"/>
    <property type="match status" value="1"/>
</dbReference>
<feature type="compositionally biased region" description="Low complexity" evidence="11">
    <location>
        <begin position="758"/>
        <end position="769"/>
    </location>
</feature>
<keyword evidence="5" id="KW-0378">Hydrolase</keyword>
<dbReference type="InterPro" id="IPR032466">
    <property type="entry name" value="Metal_Hydrolase"/>
</dbReference>
<feature type="active site" description="Proton acceptor" evidence="8">
    <location>
        <position position="1289"/>
    </location>
</feature>
<dbReference type="CDD" id="cd01319">
    <property type="entry name" value="AMPD"/>
    <property type="match status" value="1"/>
</dbReference>
<accession>A0AAW1NP32</accession>
<proteinExistence type="inferred from homology"/>
<dbReference type="PANTHER" id="PTHR11359:SF0">
    <property type="entry name" value="AMP DEAMINASE"/>
    <property type="match status" value="1"/>
</dbReference>
<evidence type="ECO:0000256" key="11">
    <source>
        <dbReference type="SAM" id="MobiDB-lite"/>
    </source>
</evidence>
<keyword evidence="12" id="KW-1133">Transmembrane helix</keyword>
<evidence type="ECO:0000259" key="13">
    <source>
        <dbReference type="PROSITE" id="PS51746"/>
    </source>
</evidence>
<comment type="caution">
    <text evidence="14">The sequence shown here is derived from an EMBL/GenBank/DDBJ whole genome shotgun (WGS) entry which is preliminary data.</text>
</comment>
<dbReference type="GO" id="GO:0003876">
    <property type="term" value="F:AMP deaminase activity"/>
    <property type="evidence" value="ECO:0007669"/>
    <property type="project" value="UniProtKB-EC"/>
</dbReference>
<evidence type="ECO:0000256" key="9">
    <source>
        <dbReference type="PIRSR" id="PIRSR606329-2"/>
    </source>
</evidence>
<keyword evidence="12" id="KW-0472">Membrane</keyword>
<dbReference type="PROSITE" id="PS00485">
    <property type="entry name" value="A_DEAMINASE"/>
    <property type="match status" value="1"/>
</dbReference>
<feature type="binding site" evidence="10">
    <location>
        <position position="1001"/>
    </location>
    <ligand>
        <name>Zn(2+)</name>
        <dbReference type="ChEBI" id="CHEBI:29105"/>
        <note>catalytic</note>
    </ligand>
</feature>
<dbReference type="GO" id="GO:0046033">
    <property type="term" value="P:AMP metabolic process"/>
    <property type="evidence" value="ECO:0007669"/>
    <property type="project" value="TreeGrafter"/>
</dbReference>
<dbReference type="Gene3D" id="4.10.800.20">
    <property type="match status" value="1"/>
</dbReference>
<protein>
    <recommendedName>
        <fullName evidence="3">AMP deaminase</fullName>
        <ecNumber evidence="3">3.5.4.6</ecNumber>
    </recommendedName>
</protein>
<dbReference type="GO" id="GO:0032264">
    <property type="term" value="P:IMP salvage"/>
    <property type="evidence" value="ECO:0007669"/>
    <property type="project" value="InterPro"/>
</dbReference>
<dbReference type="InterPro" id="IPR006329">
    <property type="entry name" value="AMPD"/>
</dbReference>
<feature type="region of interest" description="Disordered" evidence="11">
    <location>
        <begin position="197"/>
        <end position="315"/>
    </location>
</feature>